<proteinExistence type="predicted"/>
<dbReference type="Proteomes" id="UP000305067">
    <property type="component" value="Unassembled WGS sequence"/>
</dbReference>
<protein>
    <submittedName>
        <fullName evidence="7">Auxin efflux carrier</fullName>
    </submittedName>
</protein>
<reference evidence="7 8" key="1">
    <citation type="journal article" date="2019" name="Nat. Ecol. Evol.">
        <title>Megaphylogeny resolves global patterns of mushroom evolution.</title>
        <authorList>
            <person name="Varga T."/>
            <person name="Krizsan K."/>
            <person name="Foldi C."/>
            <person name="Dima B."/>
            <person name="Sanchez-Garcia M."/>
            <person name="Sanchez-Ramirez S."/>
            <person name="Szollosi G.J."/>
            <person name="Szarkandi J.G."/>
            <person name="Papp V."/>
            <person name="Albert L."/>
            <person name="Andreopoulos W."/>
            <person name="Angelini C."/>
            <person name="Antonin V."/>
            <person name="Barry K.W."/>
            <person name="Bougher N.L."/>
            <person name="Buchanan P."/>
            <person name="Buyck B."/>
            <person name="Bense V."/>
            <person name="Catcheside P."/>
            <person name="Chovatia M."/>
            <person name="Cooper J."/>
            <person name="Damon W."/>
            <person name="Desjardin D."/>
            <person name="Finy P."/>
            <person name="Geml J."/>
            <person name="Haridas S."/>
            <person name="Hughes K."/>
            <person name="Justo A."/>
            <person name="Karasinski D."/>
            <person name="Kautmanova I."/>
            <person name="Kiss B."/>
            <person name="Kocsube S."/>
            <person name="Kotiranta H."/>
            <person name="LaButti K.M."/>
            <person name="Lechner B.E."/>
            <person name="Liimatainen K."/>
            <person name="Lipzen A."/>
            <person name="Lukacs Z."/>
            <person name="Mihaltcheva S."/>
            <person name="Morgado L.N."/>
            <person name="Niskanen T."/>
            <person name="Noordeloos M.E."/>
            <person name="Ohm R.A."/>
            <person name="Ortiz-Santana B."/>
            <person name="Ovrebo C."/>
            <person name="Racz N."/>
            <person name="Riley R."/>
            <person name="Savchenko A."/>
            <person name="Shiryaev A."/>
            <person name="Soop K."/>
            <person name="Spirin V."/>
            <person name="Szebenyi C."/>
            <person name="Tomsovsky M."/>
            <person name="Tulloss R.E."/>
            <person name="Uehling J."/>
            <person name="Grigoriev I.V."/>
            <person name="Vagvolgyi C."/>
            <person name="Papp T."/>
            <person name="Martin F.M."/>
            <person name="Miettinen O."/>
            <person name="Hibbett D.S."/>
            <person name="Nagy L.G."/>
        </authorList>
    </citation>
    <scope>NUCLEOTIDE SEQUENCE [LARGE SCALE GENOMIC DNA]</scope>
    <source>
        <strain evidence="7 8">CBS 309.79</strain>
    </source>
</reference>
<dbReference type="InterPro" id="IPR040254">
    <property type="entry name" value="Ecm3-like"/>
</dbReference>
<keyword evidence="8" id="KW-1185">Reference proteome</keyword>
<gene>
    <name evidence="7" type="ORF">BDV98DRAFT_105429</name>
</gene>
<keyword evidence="2 6" id="KW-0812">Transmembrane</keyword>
<name>A0A5C3QK11_9AGAR</name>
<feature type="region of interest" description="Disordered" evidence="5">
    <location>
        <begin position="205"/>
        <end position="293"/>
    </location>
</feature>
<feature type="transmembrane region" description="Helical" evidence="6">
    <location>
        <begin position="105"/>
        <end position="128"/>
    </location>
</feature>
<evidence type="ECO:0000313" key="7">
    <source>
        <dbReference type="EMBL" id="TFL00579.1"/>
    </source>
</evidence>
<evidence type="ECO:0000256" key="2">
    <source>
        <dbReference type="ARBA" id="ARBA00022692"/>
    </source>
</evidence>
<dbReference type="EMBL" id="ML178828">
    <property type="protein sequence ID" value="TFL00579.1"/>
    <property type="molecule type" value="Genomic_DNA"/>
</dbReference>
<dbReference type="InterPro" id="IPR004776">
    <property type="entry name" value="Mem_transp_PIN-like"/>
</dbReference>
<feature type="transmembrane region" description="Helical" evidence="6">
    <location>
        <begin position="442"/>
        <end position="466"/>
    </location>
</feature>
<evidence type="ECO:0000256" key="4">
    <source>
        <dbReference type="ARBA" id="ARBA00023136"/>
    </source>
</evidence>
<evidence type="ECO:0000256" key="5">
    <source>
        <dbReference type="SAM" id="MobiDB-lite"/>
    </source>
</evidence>
<evidence type="ECO:0000313" key="8">
    <source>
        <dbReference type="Proteomes" id="UP000305067"/>
    </source>
</evidence>
<feature type="compositionally biased region" description="Basic and acidic residues" evidence="5">
    <location>
        <begin position="214"/>
        <end position="224"/>
    </location>
</feature>
<dbReference type="GO" id="GO:0016020">
    <property type="term" value="C:membrane"/>
    <property type="evidence" value="ECO:0007669"/>
    <property type="project" value="UniProtKB-SubCell"/>
</dbReference>
<feature type="transmembrane region" description="Helical" evidence="6">
    <location>
        <begin position="539"/>
        <end position="557"/>
    </location>
</feature>
<keyword evidence="4 6" id="KW-0472">Membrane</keyword>
<evidence type="ECO:0000256" key="1">
    <source>
        <dbReference type="ARBA" id="ARBA00004141"/>
    </source>
</evidence>
<dbReference type="PANTHER" id="PTHR31274">
    <property type="entry name" value="PROTEIN ECM3"/>
    <property type="match status" value="1"/>
</dbReference>
<keyword evidence="3 6" id="KW-1133">Transmembrane helix</keyword>
<evidence type="ECO:0000256" key="6">
    <source>
        <dbReference type="SAM" id="Phobius"/>
    </source>
</evidence>
<comment type="subcellular location">
    <subcellularLocation>
        <location evidence="1">Membrane</location>
        <topology evidence="1">Multi-pass membrane protein</topology>
    </subcellularLocation>
</comment>
<dbReference type="STRING" id="1884261.A0A5C3QK11"/>
<dbReference type="AlphaFoldDB" id="A0A5C3QK11"/>
<dbReference type="OrthoDB" id="435607at2759"/>
<feature type="transmembrane region" description="Helical" evidence="6">
    <location>
        <begin position="406"/>
        <end position="430"/>
    </location>
</feature>
<organism evidence="7 8">
    <name type="scientific">Pterulicium gracile</name>
    <dbReference type="NCBI Taxonomy" id="1884261"/>
    <lineage>
        <taxon>Eukaryota</taxon>
        <taxon>Fungi</taxon>
        <taxon>Dikarya</taxon>
        <taxon>Basidiomycota</taxon>
        <taxon>Agaricomycotina</taxon>
        <taxon>Agaricomycetes</taxon>
        <taxon>Agaricomycetidae</taxon>
        <taxon>Agaricales</taxon>
        <taxon>Pleurotineae</taxon>
        <taxon>Pterulaceae</taxon>
        <taxon>Pterulicium</taxon>
    </lineage>
</organism>
<feature type="region of interest" description="Disordered" evidence="5">
    <location>
        <begin position="315"/>
        <end position="338"/>
    </location>
</feature>
<dbReference type="PANTHER" id="PTHR31274:SF1">
    <property type="entry name" value="AGL149CP"/>
    <property type="match status" value="1"/>
</dbReference>
<feature type="transmembrane region" description="Helical" evidence="6">
    <location>
        <begin position="140"/>
        <end position="160"/>
    </location>
</feature>
<feature type="transmembrane region" description="Helical" evidence="6">
    <location>
        <begin position="71"/>
        <end position="93"/>
    </location>
</feature>
<accession>A0A5C3QK11</accession>
<feature type="transmembrane region" description="Helical" evidence="6">
    <location>
        <begin position="349"/>
        <end position="378"/>
    </location>
</feature>
<sequence length="558" mass="60237">MAVSAGFIVYSAVMPLLPTVITILLGFLLAKLGLFPPAASRGASQICMNLALPALIFASIVPSFNSQNIGALGPLILLGIIYEVIPLCIGFIIREVCYVPRNFWQGIIVACAISNWGNLPSAIVYAVTGQEPFDPATDPQLGISFVSIFILVCNVSFWVFGAANSLRWDYAPDVPQDETAFQRVSWKEKPIGGWIHRMLAEKRHNRRQRSSVSLDEKLKGKPPCDEQAPQPIIAHPASHSGDYYPADNSEAVEDDVEQDPDIQLARRSSRLSAHSMRSRRPSAGAASTNQQRSKLVGILTPPHPSMEDLHANEQPFRSASPDARSEHSKTVTVAPEPQTRLSKMKENPVLAVLFSVLHNLLNPVTITLVIAVIVALVVQLKALFVDASDIGGSSWSGPDGRPPLHFVYSTASLVGDMTIPLSLLLLGGSFARMHKPKDIKNLAIPAMVSVTILKLIVLPVFGILIVQAMVSRGLIPAEAKAQRFVAMLLSGSPSAVNQVVVSALYAGDNGNMDTLSAFLLMQCMVLLGRALCLRLMIPLDVCMFFSSAAITAVSLTLL</sequence>
<evidence type="ECO:0000256" key="3">
    <source>
        <dbReference type="ARBA" id="ARBA00022989"/>
    </source>
</evidence>
<feature type="transmembrane region" description="Helical" evidence="6">
    <location>
        <begin position="12"/>
        <end position="34"/>
    </location>
</feature>
<feature type="compositionally biased region" description="Acidic residues" evidence="5">
    <location>
        <begin position="250"/>
        <end position="260"/>
    </location>
</feature>
<dbReference type="Pfam" id="PF03547">
    <property type="entry name" value="Mem_trans"/>
    <property type="match status" value="1"/>
</dbReference>
<dbReference type="GO" id="GO:0055085">
    <property type="term" value="P:transmembrane transport"/>
    <property type="evidence" value="ECO:0007669"/>
    <property type="project" value="InterPro"/>
</dbReference>